<evidence type="ECO:0000256" key="5">
    <source>
        <dbReference type="ARBA" id="ARBA00022692"/>
    </source>
</evidence>
<organism evidence="17 18">
    <name type="scientific">Pieris brassicae</name>
    <name type="common">White butterfly</name>
    <name type="synonym">Large white butterfly</name>
    <dbReference type="NCBI Taxonomy" id="7116"/>
    <lineage>
        <taxon>Eukaryota</taxon>
        <taxon>Metazoa</taxon>
        <taxon>Ecdysozoa</taxon>
        <taxon>Arthropoda</taxon>
        <taxon>Hexapoda</taxon>
        <taxon>Insecta</taxon>
        <taxon>Pterygota</taxon>
        <taxon>Neoptera</taxon>
        <taxon>Endopterygota</taxon>
        <taxon>Lepidoptera</taxon>
        <taxon>Glossata</taxon>
        <taxon>Ditrysia</taxon>
        <taxon>Papilionoidea</taxon>
        <taxon>Pieridae</taxon>
        <taxon>Pierinae</taxon>
        <taxon>Pieris</taxon>
    </lineage>
</organism>
<proteinExistence type="predicted"/>
<evidence type="ECO:0000313" key="18">
    <source>
        <dbReference type="Proteomes" id="UP001152562"/>
    </source>
</evidence>
<dbReference type="Proteomes" id="UP001152562">
    <property type="component" value="Unassembled WGS sequence"/>
</dbReference>
<evidence type="ECO:0000313" key="17">
    <source>
        <dbReference type="EMBL" id="CAH3977052.1"/>
    </source>
</evidence>
<feature type="chain" id="PRO_5040438434" description="receptor protein-tyrosine kinase" evidence="15">
    <location>
        <begin position="20"/>
        <end position="906"/>
    </location>
</feature>
<dbReference type="CDD" id="cd00064">
    <property type="entry name" value="FU"/>
    <property type="match status" value="1"/>
</dbReference>
<reference evidence="17" key="1">
    <citation type="submission" date="2022-05" db="EMBL/GenBank/DDBJ databases">
        <authorList>
            <person name="Okamura Y."/>
        </authorList>
    </citation>
    <scope>NUCLEOTIDE SEQUENCE</scope>
</reference>
<feature type="signal peptide" evidence="15">
    <location>
        <begin position="1"/>
        <end position="19"/>
    </location>
</feature>
<dbReference type="EC" id="2.7.10.1" evidence="2"/>
<dbReference type="InterPro" id="IPR013783">
    <property type="entry name" value="Ig-like_fold"/>
</dbReference>
<keyword evidence="5" id="KW-0812">Transmembrane</keyword>
<keyword evidence="4" id="KW-0808">Transferase</keyword>
<dbReference type="SMART" id="SM00060">
    <property type="entry name" value="FN3"/>
    <property type="match status" value="2"/>
</dbReference>
<dbReference type="InterPro" id="IPR009030">
    <property type="entry name" value="Growth_fac_rcpt_cys_sf"/>
</dbReference>
<dbReference type="SUPFAM" id="SSF49265">
    <property type="entry name" value="Fibronectin type III"/>
    <property type="match status" value="2"/>
</dbReference>
<dbReference type="AlphaFoldDB" id="A0A9P0SW58"/>
<evidence type="ECO:0000256" key="1">
    <source>
        <dbReference type="ARBA" id="ARBA00004479"/>
    </source>
</evidence>
<evidence type="ECO:0000256" key="3">
    <source>
        <dbReference type="ARBA" id="ARBA00022553"/>
    </source>
</evidence>
<evidence type="ECO:0000256" key="14">
    <source>
        <dbReference type="ARBA" id="ARBA00051243"/>
    </source>
</evidence>
<evidence type="ECO:0000259" key="16">
    <source>
        <dbReference type="SMART" id="SM00060"/>
    </source>
</evidence>
<keyword evidence="9" id="KW-1133">Transmembrane helix</keyword>
<dbReference type="InterPro" id="IPR036941">
    <property type="entry name" value="Rcpt_L-dom_sf"/>
</dbReference>
<keyword evidence="3" id="KW-0597">Phosphoprotein</keyword>
<dbReference type="SUPFAM" id="SSF52058">
    <property type="entry name" value="L domain-like"/>
    <property type="match status" value="2"/>
</dbReference>
<evidence type="ECO:0000256" key="7">
    <source>
        <dbReference type="ARBA" id="ARBA00022777"/>
    </source>
</evidence>
<dbReference type="InterPro" id="IPR006211">
    <property type="entry name" value="Furin-like_Cys-rich_dom"/>
</dbReference>
<evidence type="ECO:0000256" key="4">
    <source>
        <dbReference type="ARBA" id="ARBA00022679"/>
    </source>
</evidence>
<name>A0A9P0SW58_PIEBR</name>
<evidence type="ECO:0000256" key="15">
    <source>
        <dbReference type="SAM" id="SignalP"/>
    </source>
</evidence>
<feature type="domain" description="Fibronectin type-III" evidence="16">
    <location>
        <begin position="560"/>
        <end position="722"/>
    </location>
</feature>
<evidence type="ECO:0000256" key="9">
    <source>
        <dbReference type="ARBA" id="ARBA00022989"/>
    </source>
</evidence>
<dbReference type="SUPFAM" id="SSF57184">
    <property type="entry name" value="Growth factor receptor domain"/>
    <property type="match status" value="1"/>
</dbReference>
<dbReference type="InterPro" id="IPR000494">
    <property type="entry name" value="Rcpt_L-dom"/>
</dbReference>
<sequence>MASTTLIWITLTVVQLGSTMYVNEVYQYNGFCLDVLINQMNALQKLDNCTVILGDLKLQLQRTRPRDYVNVSFPKLKEVTGCVAIYGASGLESVGGLFPNLMRVRGNTLINNYALIISNMPRLREIGLANLLKVDRGGIIIWPGPLTCYVHSVDWRAIAPNARHVLTGIDVYNPCKTLPCSCTDNSTTNFCWNNMKCQRFLEGPEAERCNPECVGCLKRDGSICSLCRYYTYRNKCLNTCPNETIPLTDTNYCVTKDECTHLERWPWNNRCVSECPQNHIKHTNGTTTCVPCENCNLTCNNVTIQTLASIQEAARCVYIKGHLSIHVRAPPETMNELRYYLKSIQEVTDYIEIRGSLVITSLDFLPALKRIRGENLFGDKYSLVIHDMHSLQTLFTENVTHHLKVDRGSVSFYRNQMLCVSEIEKLVPAFPLSPTELEIPQGLNGYSGSCDEDFFNLTIHVKNETSVVARFNPESNTSEHTVLYVKVPLGLSNAIVPEVCSDSDWHAISIQSTVDKSIEVELSSLSPATKYALCIEQFDPKNGRLARSSVKNFSTLVGKPEPPFIVELTASSSEVVVIRWVDHLDYLPYIVRYELDVTLIDLHNINYNHCTDYDYFDWQEDFSVHARVMRPPKKYDRSCESMCGVLSTATAGAMVEEYFDVCNIIKDCHPKPERPFNKTVGNYVQNIALDINGKRKDFQVGGLAPYQNYKFQLRACTAKECSISARNIVKTLRAINADIPTITFLTASEKGDVSVKWDPPKTINGAVLSYTVEVTPVIKFNDYSLLLPHTVCVSGNITSLIIKTQIAAKYIVRLCTKTLASSYSCGVKTKVLVSSEVYSNAWLSGAIFGMFLSVTSCMVGWKYRKRDISDDIPLVDATSMYRNESKPPAVMMDDFAPIIPIRDTNL</sequence>
<dbReference type="EMBL" id="CALOZG010000002">
    <property type="protein sequence ID" value="CAH3977052.1"/>
    <property type="molecule type" value="Genomic_DNA"/>
</dbReference>
<dbReference type="Gene3D" id="2.60.40.10">
    <property type="entry name" value="Immunoglobulins"/>
    <property type="match status" value="1"/>
</dbReference>
<dbReference type="InterPro" id="IPR006212">
    <property type="entry name" value="Furin_repeat"/>
</dbReference>
<dbReference type="Gene3D" id="2.10.220.10">
    <property type="entry name" value="Hormone Receptor, Insulin-like Growth Factor Receptor 1, Chain A, domain 2"/>
    <property type="match status" value="1"/>
</dbReference>
<accession>A0A9P0SW58</accession>
<gene>
    <name evidence="17" type="ORF">PIBRA_LOCUS1858</name>
</gene>
<dbReference type="GO" id="GO:0016020">
    <property type="term" value="C:membrane"/>
    <property type="evidence" value="ECO:0007669"/>
    <property type="project" value="UniProtKB-SubCell"/>
</dbReference>
<keyword evidence="12" id="KW-0675">Receptor</keyword>
<comment type="catalytic activity">
    <reaction evidence="14">
        <text>L-tyrosyl-[protein] + ATP = O-phospho-L-tyrosyl-[protein] + ADP + H(+)</text>
        <dbReference type="Rhea" id="RHEA:10596"/>
        <dbReference type="Rhea" id="RHEA-COMP:10136"/>
        <dbReference type="Rhea" id="RHEA-COMP:20101"/>
        <dbReference type="ChEBI" id="CHEBI:15378"/>
        <dbReference type="ChEBI" id="CHEBI:30616"/>
        <dbReference type="ChEBI" id="CHEBI:46858"/>
        <dbReference type="ChEBI" id="CHEBI:61978"/>
        <dbReference type="ChEBI" id="CHEBI:456216"/>
        <dbReference type="EC" id="2.7.10.1"/>
    </reaction>
</comment>
<keyword evidence="7" id="KW-0418">Kinase</keyword>
<evidence type="ECO:0000256" key="8">
    <source>
        <dbReference type="ARBA" id="ARBA00022840"/>
    </source>
</evidence>
<dbReference type="GO" id="GO:0005524">
    <property type="term" value="F:ATP binding"/>
    <property type="evidence" value="ECO:0007669"/>
    <property type="project" value="UniProtKB-KW"/>
</dbReference>
<comment type="subcellular location">
    <subcellularLocation>
        <location evidence="1">Membrane</location>
        <topology evidence="1">Single-pass type I membrane protein</topology>
    </subcellularLocation>
</comment>
<keyword evidence="15" id="KW-0732">Signal</keyword>
<keyword evidence="6" id="KW-0547">Nucleotide-binding</keyword>
<dbReference type="Gene3D" id="3.80.20.20">
    <property type="entry name" value="Receptor L-domain"/>
    <property type="match status" value="2"/>
</dbReference>
<comment type="caution">
    <text evidence="17">The sequence shown here is derived from an EMBL/GenBank/DDBJ whole genome shotgun (WGS) entry which is preliminary data.</text>
</comment>
<dbReference type="InterPro" id="IPR003961">
    <property type="entry name" value="FN3_dom"/>
</dbReference>
<keyword evidence="11" id="KW-0829">Tyrosine-protein kinase</keyword>
<evidence type="ECO:0000256" key="2">
    <source>
        <dbReference type="ARBA" id="ARBA00011902"/>
    </source>
</evidence>
<evidence type="ECO:0000256" key="10">
    <source>
        <dbReference type="ARBA" id="ARBA00023136"/>
    </source>
</evidence>
<keyword evidence="13" id="KW-0325">Glycoprotein</keyword>
<evidence type="ECO:0000256" key="6">
    <source>
        <dbReference type="ARBA" id="ARBA00022741"/>
    </source>
</evidence>
<evidence type="ECO:0000256" key="11">
    <source>
        <dbReference type="ARBA" id="ARBA00023137"/>
    </source>
</evidence>
<dbReference type="Pfam" id="PF00757">
    <property type="entry name" value="Furin-like"/>
    <property type="match status" value="1"/>
</dbReference>
<keyword evidence="8" id="KW-0067">ATP-binding</keyword>
<evidence type="ECO:0000256" key="12">
    <source>
        <dbReference type="ARBA" id="ARBA00023170"/>
    </source>
</evidence>
<evidence type="ECO:0000256" key="13">
    <source>
        <dbReference type="ARBA" id="ARBA00023180"/>
    </source>
</evidence>
<dbReference type="InterPro" id="IPR036116">
    <property type="entry name" value="FN3_sf"/>
</dbReference>
<dbReference type="GO" id="GO:0004714">
    <property type="term" value="F:transmembrane receptor protein tyrosine kinase activity"/>
    <property type="evidence" value="ECO:0007669"/>
    <property type="project" value="UniProtKB-EC"/>
</dbReference>
<keyword evidence="10" id="KW-0472">Membrane</keyword>
<keyword evidence="18" id="KW-1185">Reference proteome</keyword>
<protein>
    <recommendedName>
        <fullName evidence="2">receptor protein-tyrosine kinase</fullName>
        <ecNumber evidence="2">2.7.10.1</ecNumber>
    </recommendedName>
</protein>
<feature type="domain" description="Fibronectin type-III" evidence="16">
    <location>
        <begin position="737"/>
        <end position="824"/>
    </location>
</feature>
<dbReference type="Pfam" id="PF01030">
    <property type="entry name" value="Recep_L_domain"/>
    <property type="match status" value="2"/>
</dbReference>